<keyword evidence="3" id="KW-1185">Reference proteome</keyword>
<protein>
    <submittedName>
        <fullName evidence="2">Uncharacterized protein</fullName>
    </submittedName>
</protein>
<dbReference type="Proteomes" id="UP000188320">
    <property type="component" value="Unassembled WGS sequence"/>
</dbReference>
<comment type="caution">
    <text evidence="2">The sequence shown here is derived from an EMBL/GenBank/DDBJ whole genome shotgun (WGS) entry which is preliminary data.</text>
</comment>
<dbReference type="EMBL" id="LSSK01000177">
    <property type="protein sequence ID" value="OMH84575.1"/>
    <property type="molecule type" value="Genomic_DNA"/>
</dbReference>
<feature type="region of interest" description="Disordered" evidence="1">
    <location>
        <begin position="1"/>
        <end position="51"/>
    </location>
</feature>
<evidence type="ECO:0000313" key="3">
    <source>
        <dbReference type="Proteomes" id="UP000188320"/>
    </source>
</evidence>
<sequence length="128" mass="13070">MLQLSARRNSKVKEQRGETKSTGNKRALEDTATTTATAAGEDGGSKRLRLGTDESGLSLTTTVVMHSTCDAAAENKGNGECQSCCSNSGVLLGSSSGGFVLQSSRQPLAGCGVLGLTVGGTDLEETRS</sequence>
<evidence type="ECO:0000256" key="1">
    <source>
        <dbReference type="SAM" id="MobiDB-lite"/>
    </source>
</evidence>
<accession>A0A1R1PUB1</accession>
<reference evidence="3" key="1">
    <citation type="submission" date="2017-01" db="EMBL/GenBank/DDBJ databases">
        <authorList>
            <person name="Wang Y."/>
            <person name="White M."/>
            <person name="Kvist S."/>
            <person name="Moncalvo J.-M."/>
        </authorList>
    </citation>
    <scope>NUCLEOTIDE SEQUENCE [LARGE SCALE GENOMIC DNA]</scope>
    <source>
        <strain evidence="3">COL-18-3</strain>
    </source>
</reference>
<dbReference type="AlphaFoldDB" id="A0A1R1PUB1"/>
<gene>
    <name evidence="2" type="ORF">AX774_g1904</name>
</gene>
<proteinExistence type="predicted"/>
<evidence type="ECO:0000313" key="2">
    <source>
        <dbReference type="EMBL" id="OMH84575.1"/>
    </source>
</evidence>
<name>A0A1R1PUB1_ZANCU</name>
<organism evidence="2 3">
    <name type="scientific">Zancudomyces culisetae</name>
    <name type="common">Gut fungus</name>
    <name type="synonym">Smittium culisetae</name>
    <dbReference type="NCBI Taxonomy" id="1213189"/>
    <lineage>
        <taxon>Eukaryota</taxon>
        <taxon>Fungi</taxon>
        <taxon>Fungi incertae sedis</taxon>
        <taxon>Zoopagomycota</taxon>
        <taxon>Kickxellomycotina</taxon>
        <taxon>Harpellomycetes</taxon>
        <taxon>Harpellales</taxon>
        <taxon>Legeriomycetaceae</taxon>
        <taxon>Zancudomyces</taxon>
    </lineage>
</organism>